<dbReference type="eggNOG" id="KOG3346">
    <property type="taxonomic scope" value="Eukaryota"/>
</dbReference>
<reference evidence="2 3" key="1">
    <citation type="journal article" date="2011" name="Proc. Natl. Acad. Sci. U.S.A.">
        <title>Genetic diversity and population structure of the endangered marsupial Sarcophilus harrisii (Tasmanian devil).</title>
        <authorList>
            <person name="Miller W."/>
            <person name="Hayes V.M."/>
            <person name="Ratan A."/>
            <person name="Petersen D.C."/>
            <person name="Wittekindt N.E."/>
            <person name="Miller J."/>
            <person name="Walenz B."/>
            <person name="Knight J."/>
            <person name="Qi J."/>
            <person name="Zhao F."/>
            <person name="Wang Q."/>
            <person name="Bedoya-Reina O.C."/>
            <person name="Katiyar N."/>
            <person name="Tomsho L.P."/>
            <person name="Kasson L.M."/>
            <person name="Hardie R.A."/>
            <person name="Woodbridge P."/>
            <person name="Tindall E.A."/>
            <person name="Bertelsen M.F."/>
            <person name="Dixon D."/>
            <person name="Pyecroft S."/>
            <person name="Helgen K.M."/>
            <person name="Lesk A.M."/>
            <person name="Pringle T.H."/>
            <person name="Patterson N."/>
            <person name="Zhang Y."/>
            <person name="Kreiss A."/>
            <person name="Woods G.M."/>
            <person name="Jones M.E."/>
            <person name="Schuster S.C."/>
        </authorList>
    </citation>
    <scope>NUCLEOTIDE SEQUENCE [LARGE SCALE GENOMIC DNA]</scope>
</reference>
<sequence>MKLLIAVSLMSGLLGMAPGHLPKNGDRMCVYQVISQGDALFCTGNLNVIYPEIGDIGCMYVPDCNNFRQKIGSWGKPSIKYSQANENKKYVLMMVDPDAPSRYHPQNRYWRHWLITDISGAGLKTGKISGHELTPYQPPSPPPQTGFHRYQFILFEQPKKGKPITLKANENAKRGSWAMNDFIKHFHLGHPVAATQFLTQN</sequence>
<dbReference type="GeneTree" id="ENSGT00940000162387"/>
<dbReference type="InterPro" id="IPR008914">
    <property type="entry name" value="PEBP"/>
</dbReference>
<name>G3X316_SARHA</name>
<dbReference type="CDD" id="cd00866">
    <property type="entry name" value="PEBP_euk"/>
    <property type="match status" value="1"/>
</dbReference>
<dbReference type="PANTHER" id="PTHR11362:SF82">
    <property type="entry name" value="PHOSPHATIDYLETHANOLAMINE-BINDING PROTEIN 4"/>
    <property type="match status" value="1"/>
</dbReference>
<evidence type="ECO:0000256" key="1">
    <source>
        <dbReference type="SAM" id="SignalP"/>
    </source>
</evidence>
<accession>G3X316</accession>
<dbReference type="Gene3D" id="3.90.280.10">
    <property type="entry name" value="PEBP-like"/>
    <property type="match status" value="1"/>
</dbReference>
<protein>
    <submittedName>
        <fullName evidence="2">Phosphatidylethanolamine binding protein 4</fullName>
    </submittedName>
</protein>
<dbReference type="FunCoup" id="G3X316">
    <property type="interactions" value="35"/>
</dbReference>
<feature type="signal peptide" evidence="1">
    <location>
        <begin position="1"/>
        <end position="19"/>
    </location>
</feature>
<reference evidence="2" key="3">
    <citation type="submission" date="2025-09" db="UniProtKB">
        <authorList>
            <consortium name="Ensembl"/>
        </authorList>
    </citation>
    <scope>IDENTIFICATION</scope>
</reference>
<proteinExistence type="predicted"/>
<dbReference type="HOGENOM" id="CLU_089676_0_0_1"/>
<dbReference type="STRING" id="9305.ENSSHAP00000022071"/>
<dbReference type="PANTHER" id="PTHR11362">
    <property type="entry name" value="PHOSPHATIDYLETHANOLAMINE-BINDING PROTEIN"/>
    <property type="match status" value="1"/>
</dbReference>
<evidence type="ECO:0000313" key="3">
    <source>
        <dbReference type="Proteomes" id="UP000007648"/>
    </source>
</evidence>
<reference evidence="2" key="2">
    <citation type="submission" date="2025-08" db="UniProtKB">
        <authorList>
            <consortium name="Ensembl"/>
        </authorList>
    </citation>
    <scope>IDENTIFICATION</scope>
</reference>
<dbReference type="InterPro" id="IPR036610">
    <property type="entry name" value="PEBP-like_sf"/>
</dbReference>
<dbReference type="InParanoid" id="G3X316"/>
<keyword evidence="1" id="KW-0732">Signal</keyword>
<dbReference type="InterPro" id="IPR035810">
    <property type="entry name" value="PEBP_euk"/>
</dbReference>
<keyword evidence="3" id="KW-1185">Reference proteome</keyword>
<dbReference type="AlphaFoldDB" id="G3X316"/>
<dbReference type="Ensembl" id="ENSSHAT00000022247.2">
    <property type="protein sequence ID" value="ENSSHAP00000022071.1"/>
    <property type="gene ID" value="ENSSHAG00000018680.2"/>
</dbReference>
<feature type="chain" id="PRO_5003459470" evidence="1">
    <location>
        <begin position="20"/>
        <end position="201"/>
    </location>
</feature>
<dbReference type="Pfam" id="PF01161">
    <property type="entry name" value="PBP"/>
    <property type="match status" value="1"/>
</dbReference>
<dbReference type="RefSeq" id="XP_031806750.1">
    <property type="nucleotide sequence ID" value="XM_031950890.1"/>
</dbReference>
<evidence type="ECO:0000313" key="2">
    <source>
        <dbReference type="Ensembl" id="ENSSHAP00000022071.1"/>
    </source>
</evidence>
<dbReference type="CTD" id="157310"/>
<dbReference type="SUPFAM" id="SSF49777">
    <property type="entry name" value="PEBP-like"/>
    <property type="match status" value="1"/>
</dbReference>
<gene>
    <name evidence="2" type="primary">PEBP4</name>
</gene>
<dbReference type="KEGG" id="shr:100916864"/>
<dbReference type="GeneID" id="100916864"/>
<dbReference type="Proteomes" id="UP000007648">
    <property type="component" value="Unassembled WGS sequence"/>
</dbReference>
<organism evidence="2 3">
    <name type="scientific">Sarcophilus harrisii</name>
    <name type="common">Tasmanian devil</name>
    <name type="synonym">Sarcophilus laniarius</name>
    <dbReference type="NCBI Taxonomy" id="9305"/>
    <lineage>
        <taxon>Eukaryota</taxon>
        <taxon>Metazoa</taxon>
        <taxon>Chordata</taxon>
        <taxon>Craniata</taxon>
        <taxon>Vertebrata</taxon>
        <taxon>Euteleostomi</taxon>
        <taxon>Mammalia</taxon>
        <taxon>Metatheria</taxon>
        <taxon>Dasyuromorphia</taxon>
        <taxon>Dasyuridae</taxon>
        <taxon>Sarcophilus</taxon>
    </lineage>
</organism>
<dbReference type="OMA" id="QKITSWM"/>
<dbReference type="OrthoDB" id="2506647at2759"/>